<keyword evidence="3" id="KW-1185">Reference proteome</keyword>
<proteinExistence type="predicted"/>
<gene>
    <name evidence="2" type="primary">Contig8595.g9169</name>
    <name evidence="2" type="ORF">STYLEM_12754</name>
</gene>
<dbReference type="EMBL" id="CCKQ01012100">
    <property type="protein sequence ID" value="CDW83706.1"/>
    <property type="molecule type" value="Genomic_DNA"/>
</dbReference>
<dbReference type="AlphaFoldDB" id="A0A078AP52"/>
<evidence type="ECO:0000313" key="2">
    <source>
        <dbReference type="EMBL" id="CDW83706.1"/>
    </source>
</evidence>
<evidence type="ECO:0000256" key="1">
    <source>
        <dbReference type="SAM" id="Phobius"/>
    </source>
</evidence>
<keyword evidence="1" id="KW-0472">Membrane</keyword>
<dbReference type="Proteomes" id="UP000039865">
    <property type="component" value="Unassembled WGS sequence"/>
</dbReference>
<protein>
    <submittedName>
        <fullName evidence="2">Uncharacterized protein</fullName>
    </submittedName>
</protein>
<feature type="transmembrane region" description="Helical" evidence="1">
    <location>
        <begin position="73"/>
        <end position="92"/>
    </location>
</feature>
<reference evidence="2 3" key="1">
    <citation type="submission" date="2014-06" db="EMBL/GenBank/DDBJ databases">
        <authorList>
            <person name="Swart Estienne"/>
        </authorList>
    </citation>
    <scope>NUCLEOTIDE SEQUENCE [LARGE SCALE GENOMIC DNA]</scope>
    <source>
        <strain evidence="2 3">130c</strain>
    </source>
</reference>
<organism evidence="2 3">
    <name type="scientific">Stylonychia lemnae</name>
    <name type="common">Ciliate</name>
    <dbReference type="NCBI Taxonomy" id="5949"/>
    <lineage>
        <taxon>Eukaryota</taxon>
        <taxon>Sar</taxon>
        <taxon>Alveolata</taxon>
        <taxon>Ciliophora</taxon>
        <taxon>Intramacronucleata</taxon>
        <taxon>Spirotrichea</taxon>
        <taxon>Stichotrichia</taxon>
        <taxon>Sporadotrichida</taxon>
        <taxon>Oxytrichidae</taxon>
        <taxon>Stylonychinae</taxon>
        <taxon>Stylonychia</taxon>
    </lineage>
</organism>
<keyword evidence="1" id="KW-0812">Transmembrane</keyword>
<accession>A0A078AP52</accession>
<dbReference type="InParanoid" id="A0A078AP52"/>
<keyword evidence="1" id="KW-1133">Transmembrane helix</keyword>
<name>A0A078AP52_STYLE</name>
<evidence type="ECO:0000313" key="3">
    <source>
        <dbReference type="Proteomes" id="UP000039865"/>
    </source>
</evidence>
<sequence length="94" mass="11273">MKITQLLKTMTKQGQIAQRIAQLYQNSRRNKMKIYCKRQMKWKLEIFLMSQTKRAVRFIAPIFAKYALFIDHLQLFIVSYVINVLPHMIIILTL</sequence>